<feature type="transmembrane region" description="Helical" evidence="1">
    <location>
        <begin position="32"/>
        <end position="49"/>
    </location>
</feature>
<evidence type="ECO:0000313" key="2">
    <source>
        <dbReference type="EMBL" id="TXE07278.1"/>
    </source>
</evidence>
<organism evidence="2 3">
    <name type="scientific">Seonamhaeicola algicola</name>
    <dbReference type="NCBI Taxonomy" id="1719036"/>
    <lineage>
        <taxon>Bacteria</taxon>
        <taxon>Pseudomonadati</taxon>
        <taxon>Bacteroidota</taxon>
        <taxon>Flavobacteriia</taxon>
        <taxon>Flavobacteriales</taxon>
        <taxon>Flavobacteriaceae</taxon>
    </lineage>
</organism>
<protein>
    <submittedName>
        <fullName evidence="2">Uncharacterized protein</fullName>
    </submittedName>
</protein>
<reference evidence="3" key="1">
    <citation type="submission" date="2019-08" db="EMBL/GenBank/DDBJ databases">
        <title>Seonamhaeicola sediminis sp. nov., isolated from marine sediment.</title>
        <authorList>
            <person name="Cao W.R."/>
        </authorList>
    </citation>
    <scope>NUCLEOTIDE SEQUENCE [LARGE SCALE GENOMIC DNA]</scope>
    <source>
        <strain evidence="3">Gy8</strain>
    </source>
</reference>
<dbReference type="RefSeq" id="WP_147137299.1">
    <property type="nucleotide sequence ID" value="NZ_VOSC01000030.1"/>
</dbReference>
<dbReference type="AlphaFoldDB" id="A0A5C7AFF4"/>
<feature type="transmembrane region" description="Helical" evidence="1">
    <location>
        <begin position="7"/>
        <end position="26"/>
    </location>
</feature>
<name>A0A5C7AFF4_9FLAO</name>
<sequence>MKYLSIFQYAYLAFAAVFFYSVFETYQKTGVVNYSYIVLGALAIFMFFFRRKFSKKFQDRNKQN</sequence>
<keyword evidence="3" id="KW-1185">Reference proteome</keyword>
<dbReference type="Proteomes" id="UP000321790">
    <property type="component" value="Unassembled WGS sequence"/>
</dbReference>
<evidence type="ECO:0000313" key="3">
    <source>
        <dbReference type="Proteomes" id="UP000321790"/>
    </source>
</evidence>
<keyword evidence="1" id="KW-0472">Membrane</keyword>
<keyword evidence="1" id="KW-1133">Transmembrane helix</keyword>
<dbReference type="EMBL" id="VOSC01000030">
    <property type="protein sequence ID" value="TXE07278.1"/>
    <property type="molecule type" value="Genomic_DNA"/>
</dbReference>
<evidence type="ECO:0000256" key="1">
    <source>
        <dbReference type="SAM" id="Phobius"/>
    </source>
</evidence>
<proteinExistence type="predicted"/>
<gene>
    <name evidence="2" type="ORF">FUA26_13755</name>
</gene>
<keyword evidence="1" id="KW-0812">Transmembrane</keyword>
<accession>A0A5C7AFF4</accession>
<comment type="caution">
    <text evidence="2">The sequence shown here is derived from an EMBL/GenBank/DDBJ whole genome shotgun (WGS) entry which is preliminary data.</text>
</comment>